<dbReference type="Gene3D" id="1.25.40.390">
    <property type="match status" value="1"/>
</dbReference>
<organism evidence="9 10">
    <name type="scientific">Hoylesella buccalis ATCC 35310</name>
    <dbReference type="NCBI Taxonomy" id="679190"/>
    <lineage>
        <taxon>Bacteria</taxon>
        <taxon>Pseudomonadati</taxon>
        <taxon>Bacteroidota</taxon>
        <taxon>Bacteroidia</taxon>
        <taxon>Bacteroidales</taxon>
        <taxon>Prevotellaceae</taxon>
        <taxon>Hoylesella</taxon>
    </lineage>
</organism>
<keyword evidence="4" id="KW-0472">Membrane</keyword>
<proteinExistence type="inferred from homology"/>
<reference evidence="9 10" key="1">
    <citation type="submission" date="2009-12" db="EMBL/GenBank/DDBJ databases">
        <title>Genome Sequence of Prevotella buccalis ATCC 35310.</title>
        <authorList>
            <person name="Durkin A.S."/>
            <person name="Madupu R."/>
            <person name="Torralba M."/>
            <person name="Methe B."/>
            <person name="Sutton G."/>
            <person name="Strausberg R.L."/>
            <person name="Nelson K.E."/>
        </authorList>
    </citation>
    <scope>NUCLEOTIDE SEQUENCE [LARGE SCALE GENOMIC DNA]</scope>
    <source>
        <strain evidence="9 10">ATCC 35310</strain>
    </source>
</reference>
<keyword evidence="3 6" id="KW-0732">Signal</keyword>
<dbReference type="Proteomes" id="UP000005283">
    <property type="component" value="Unassembled WGS sequence"/>
</dbReference>
<comment type="similarity">
    <text evidence="2">Belongs to the SusD family.</text>
</comment>
<dbReference type="EMBL" id="ADEG01000011">
    <property type="protein sequence ID" value="EFA93149.1"/>
    <property type="molecule type" value="Genomic_DNA"/>
</dbReference>
<evidence type="ECO:0000256" key="5">
    <source>
        <dbReference type="ARBA" id="ARBA00023237"/>
    </source>
</evidence>
<dbReference type="RefSeq" id="WP_004347537.1">
    <property type="nucleotide sequence ID" value="NZ_ADEG01000011.1"/>
</dbReference>
<evidence type="ECO:0000313" key="10">
    <source>
        <dbReference type="Proteomes" id="UP000005283"/>
    </source>
</evidence>
<evidence type="ECO:0000256" key="2">
    <source>
        <dbReference type="ARBA" id="ARBA00006275"/>
    </source>
</evidence>
<dbReference type="PROSITE" id="PS51257">
    <property type="entry name" value="PROKAR_LIPOPROTEIN"/>
    <property type="match status" value="1"/>
</dbReference>
<comment type="subcellular location">
    <subcellularLocation>
        <location evidence="1">Cell outer membrane</location>
    </subcellularLocation>
</comment>
<evidence type="ECO:0000256" key="6">
    <source>
        <dbReference type="SAM" id="SignalP"/>
    </source>
</evidence>
<evidence type="ECO:0000256" key="1">
    <source>
        <dbReference type="ARBA" id="ARBA00004442"/>
    </source>
</evidence>
<dbReference type="AlphaFoldDB" id="D1W2S3"/>
<feature type="chain" id="PRO_5003026718" evidence="6">
    <location>
        <begin position="24"/>
        <end position="597"/>
    </location>
</feature>
<evidence type="ECO:0000259" key="8">
    <source>
        <dbReference type="Pfam" id="PF14322"/>
    </source>
</evidence>
<evidence type="ECO:0000259" key="7">
    <source>
        <dbReference type="Pfam" id="PF07980"/>
    </source>
</evidence>
<evidence type="ECO:0000256" key="4">
    <source>
        <dbReference type="ARBA" id="ARBA00023136"/>
    </source>
</evidence>
<dbReference type="GO" id="GO:0009279">
    <property type="term" value="C:cell outer membrane"/>
    <property type="evidence" value="ECO:0007669"/>
    <property type="project" value="UniProtKB-SubCell"/>
</dbReference>
<feature type="domain" description="SusD-like N-terminal" evidence="8">
    <location>
        <begin position="96"/>
        <end position="202"/>
    </location>
</feature>
<sequence length="597" mass="68323">MKKITIKLSVVLALAALTSCQQMDLMPKDQMAQSEYFNNKTELELFSNPFYNDILDKTPFDEKSDILVTSILNEIMVGGNRRQVPASGGGWSWGPLRNINTLLENIERCTDAKAVEHYTAVARFFRAYFYFDKVRRFGDVPWYDRQLSSEDEDLYKPRDSRELVMTKMIEDVDYAIAHLPAGRSAYRVNRWAAMALKARFCLFEGTYRKYHNLSVPGHDARYYLEQSAQAASQLMQSGKYKLYTTGHPDQDYLMLFVQHEANPDEYIFAVKYDYALGVRNNATGFTILASQGLPGLTRKFVNTYLMKDGSRFTDQPGWETMMFKEEVKNRDPRLAQSMRTPGYTRLNQTRVLPPDLKVAITGYQPIKFVQDPTDNSSNNDRTESSDVPMPVFRYAEVLLNYAEAKAELETLTQADLDASVNLIRARVGMPKLLMTQANAQPDSYLSSKEYGYPQVSGVNKGVILEIRRERAIELLQEGLRMNDLYRWRAGQCINQPLTGMYFEGPGEYDLSGDDQPDVVLVPKGTKKPKEREGVVVFELGKDLLLTNGDHGYLDYLQHAERNGFNEQRDYLYPIPIDERTLNPALKQNPGWKDGLDF</sequence>
<dbReference type="Pfam" id="PF07980">
    <property type="entry name" value="SusD_RagB"/>
    <property type="match status" value="1"/>
</dbReference>
<dbReference type="InterPro" id="IPR012944">
    <property type="entry name" value="SusD_RagB_dom"/>
</dbReference>
<name>D1W2S3_9BACT</name>
<feature type="signal peptide" evidence="6">
    <location>
        <begin position="1"/>
        <end position="23"/>
    </location>
</feature>
<dbReference type="STRING" id="679190.HMPREF0650_0693"/>
<keyword evidence="10" id="KW-1185">Reference proteome</keyword>
<gene>
    <name evidence="9" type="ORF">HMPREF0650_0693</name>
</gene>
<accession>D1W2S3</accession>
<dbReference type="InterPro" id="IPR011990">
    <property type="entry name" value="TPR-like_helical_dom_sf"/>
</dbReference>
<evidence type="ECO:0000256" key="3">
    <source>
        <dbReference type="ARBA" id="ARBA00022729"/>
    </source>
</evidence>
<keyword evidence="5" id="KW-0998">Cell outer membrane</keyword>
<dbReference type="eggNOG" id="COG0457">
    <property type="taxonomic scope" value="Bacteria"/>
</dbReference>
<dbReference type="SUPFAM" id="SSF48452">
    <property type="entry name" value="TPR-like"/>
    <property type="match status" value="1"/>
</dbReference>
<dbReference type="InterPro" id="IPR033985">
    <property type="entry name" value="SusD-like_N"/>
</dbReference>
<feature type="domain" description="RagB/SusD" evidence="7">
    <location>
        <begin position="295"/>
        <end position="591"/>
    </location>
</feature>
<dbReference type="Pfam" id="PF14322">
    <property type="entry name" value="SusD-like_3"/>
    <property type="match status" value="1"/>
</dbReference>
<comment type="caution">
    <text evidence="9">The sequence shown here is derived from an EMBL/GenBank/DDBJ whole genome shotgun (WGS) entry which is preliminary data.</text>
</comment>
<evidence type="ECO:0000313" key="9">
    <source>
        <dbReference type="EMBL" id="EFA93149.1"/>
    </source>
</evidence>
<protein>
    <submittedName>
        <fullName evidence="9">SusD family protein</fullName>
    </submittedName>
</protein>